<dbReference type="CDD" id="cd16402">
    <property type="entry name" value="ParB_N_like_MT"/>
    <property type="match status" value="1"/>
</dbReference>
<dbReference type="Gene3D" id="3.90.1530.10">
    <property type="entry name" value="Conserved hypothetical protein from pyrococcus furiosus pfu- 392566-001, ParB domain"/>
    <property type="match status" value="1"/>
</dbReference>
<dbReference type="GO" id="GO:0005694">
    <property type="term" value="C:chromosome"/>
    <property type="evidence" value="ECO:0007669"/>
    <property type="project" value="TreeGrafter"/>
</dbReference>
<dbReference type="SMART" id="SM00470">
    <property type="entry name" value="ParB"/>
    <property type="match status" value="1"/>
</dbReference>
<dbReference type="EMBL" id="JACCKS010000003">
    <property type="protein sequence ID" value="NZA37174.1"/>
    <property type="molecule type" value="Genomic_DNA"/>
</dbReference>
<dbReference type="GO" id="GO:0045881">
    <property type="term" value="P:positive regulation of sporulation resulting in formation of a cellular spore"/>
    <property type="evidence" value="ECO:0007669"/>
    <property type="project" value="TreeGrafter"/>
</dbReference>
<dbReference type="SUPFAM" id="SSF110849">
    <property type="entry name" value="ParB/Sulfiredoxin"/>
    <property type="match status" value="1"/>
</dbReference>
<reference evidence="2 3" key="1">
    <citation type="submission" date="2020-07" db="EMBL/GenBank/DDBJ databases">
        <title>Organ Donor 1.</title>
        <authorList>
            <person name="Marsh A.J."/>
            <person name="Azcarate-Peril M.A."/>
        </authorList>
    </citation>
    <scope>NUCLEOTIDE SEQUENCE [LARGE SCALE GENOMIC DNA]</scope>
    <source>
        <strain evidence="2 3">AMC0717</strain>
    </source>
</reference>
<dbReference type="PANTHER" id="PTHR33375:SF1">
    <property type="entry name" value="CHROMOSOME-PARTITIONING PROTEIN PARB-RELATED"/>
    <property type="match status" value="1"/>
</dbReference>
<comment type="caution">
    <text evidence="2">The sequence shown here is derived from an EMBL/GenBank/DDBJ whole genome shotgun (WGS) entry which is preliminary data.</text>
</comment>
<evidence type="ECO:0000313" key="2">
    <source>
        <dbReference type="EMBL" id="NZA37174.1"/>
    </source>
</evidence>
<gene>
    <name evidence="2" type="ORF">H0N91_03215</name>
</gene>
<evidence type="ECO:0000259" key="1">
    <source>
        <dbReference type="SMART" id="SM00470"/>
    </source>
</evidence>
<dbReference type="InterPro" id="IPR003115">
    <property type="entry name" value="ParB_N"/>
</dbReference>
<dbReference type="Proteomes" id="UP000586254">
    <property type="component" value="Unassembled WGS sequence"/>
</dbReference>
<protein>
    <submittedName>
        <fullName evidence="2">ParB N-terminal domain-containing protein</fullName>
    </submittedName>
</protein>
<accession>A0A853JKN5</accession>
<dbReference type="Pfam" id="PF02195">
    <property type="entry name" value="ParB_N"/>
    <property type="match status" value="1"/>
</dbReference>
<dbReference type="InterPro" id="IPR036086">
    <property type="entry name" value="ParB/Sulfiredoxin_sf"/>
</dbReference>
<evidence type="ECO:0000313" key="3">
    <source>
        <dbReference type="Proteomes" id="UP000586254"/>
    </source>
</evidence>
<proteinExistence type="predicted"/>
<feature type="domain" description="ParB-like N-terminal" evidence="1">
    <location>
        <begin position="4"/>
        <end position="89"/>
    </location>
</feature>
<organism evidence="2 3">
    <name type="scientific">Eubacterium callanderi</name>
    <dbReference type="NCBI Taxonomy" id="53442"/>
    <lineage>
        <taxon>Bacteria</taxon>
        <taxon>Bacillati</taxon>
        <taxon>Bacillota</taxon>
        <taxon>Clostridia</taxon>
        <taxon>Eubacteriales</taxon>
        <taxon>Eubacteriaceae</taxon>
        <taxon>Eubacterium</taxon>
    </lineage>
</organism>
<name>A0A853JKN5_9FIRM</name>
<dbReference type="RefSeq" id="WP_180492918.1">
    <property type="nucleotide sequence ID" value="NZ_JACCKS010000003.1"/>
</dbReference>
<dbReference type="InterPro" id="IPR050336">
    <property type="entry name" value="Chromosome_partition/occlusion"/>
</dbReference>
<dbReference type="PANTHER" id="PTHR33375">
    <property type="entry name" value="CHROMOSOME-PARTITIONING PROTEIN PARB-RELATED"/>
    <property type="match status" value="1"/>
</dbReference>
<dbReference type="AlphaFoldDB" id="A0A853JKN5"/>
<dbReference type="GO" id="GO:0007059">
    <property type="term" value="P:chromosome segregation"/>
    <property type="evidence" value="ECO:0007669"/>
    <property type="project" value="TreeGrafter"/>
</dbReference>
<sequence length="195" mass="21940">MNIIQLPLGEVYPYKNNPRKNDGAVDAVAESIRQYGFLVPLVISAEHEIITGHTRYKAAQKLGLTSVPCVIADELTEEQIKAFRLVDNKVGELAEWDVDLLPLELADIAQDLSPFGFETISEDEFGEEFTLDSGEKKPYQQISLTLHDKQAELILACIDYVHTHGEVKETFGNENHKGNGVYEVVRQWAEQKKLV</sequence>